<organism evidence="4 5">
    <name type="scientific">Mesorhizobium escarrei</name>
    <dbReference type="NCBI Taxonomy" id="666018"/>
    <lineage>
        <taxon>Bacteria</taxon>
        <taxon>Pseudomonadati</taxon>
        <taxon>Pseudomonadota</taxon>
        <taxon>Alphaproteobacteria</taxon>
        <taxon>Hyphomicrobiales</taxon>
        <taxon>Phyllobacteriaceae</taxon>
        <taxon>Mesorhizobium</taxon>
    </lineage>
</organism>
<evidence type="ECO:0000256" key="2">
    <source>
        <dbReference type="SAM" id="Phobius"/>
    </source>
</evidence>
<dbReference type="Gene3D" id="3.40.50.1820">
    <property type="entry name" value="alpha/beta hydrolase"/>
    <property type="match status" value="1"/>
</dbReference>
<keyword evidence="5" id="KW-1185">Reference proteome</keyword>
<dbReference type="Pfam" id="PF07859">
    <property type="entry name" value="Abhydrolase_3"/>
    <property type="match status" value="1"/>
</dbReference>
<dbReference type="EMBL" id="CAKXZT010000162">
    <property type="protein sequence ID" value="CAH2407967.1"/>
    <property type="molecule type" value="Genomic_DNA"/>
</dbReference>
<dbReference type="PANTHER" id="PTHR48081">
    <property type="entry name" value="AB HYDROLASE SUPERFAMILY PROTEIN C4A8.06C"/>
    <property type="match status" value="1"/>
</dbReference>
<dbReference type="InterPro" id="IPR050300">
    <property type="entry name" value="GDXG_lipolytic_enzyme"/>
</dbReference>
<evidence type="ECO:0000259" key="3">
    <source>
        <dbReference type="Pfam" id="PF07859"/>
    </source>
</evidence>
<sequence>MQSDPFRIRDHVADFDQLVQDIVHRSEAVRATIPMTADIAYGPDQTETIDLFFPPGKTSGLPVHMFIHGGYWRMFSKRDYSYVAATITQAGAIAVIVDYALMPKVRMATIVDQVRRAKQWVLDHIADHGGNPADLTVSGHSAGAHLSTFLFNSEPSNVRAALLLGGLYDLKPLQNSFLANEIAITDEEVARFTPLAYRHDPQTRAMVLVGANETPPFHQQADRFKEHLLQQGSPVISLVLTNRNHMDSVRDLGVPGSQAGDCLTKLIANDGR</sequence>
<feature type="transmembrane region" description="Helical" evidence="2">
    <location>
        <begin position="80"/>
        <end position="101"/>
    </location>
</feature>
<keyword evidence="2" id="KW-0472">Membrane</keyword>
<dbReference type="RefSeq" id="WP_254021469.1">
    <property type="nucleotide sequence ID" value="NZ_CAKXZT010000162.1"/>
</dbReference>
<accession>A0ABN8KGM8</accession>
<keyword evidence="2" id="KW-0812">Transmembrane</keyword>
<evidence type="ECO:0000256" key="1">
    <source>
        <dbReference type="ARBA" id="ARBA00022801"/>
    </source>
</evidence>
<name>A0ABN8KGM8_9HYPH</name>
<proteinExistence type="predicted"/>
<evidence type="ECO:0000313" key="5">
    <source>
        <dbReference type="Proteomes" id="UP001153050"/>
    </source>
</evidence>
<dbReference type="InterPro" id="IPR029058">
    <property type="entry name" value="AB_hydrolase_fold"/>
</dbReference>
<dbReference type="PANTHER" id="PTHR48081:SF33">
    <property type="entry name" value="KYNURENINE FORMAMIDASE"/>
    <property type="match status" value="1"/>
</dbReference>
<comment type="caution">
    <text evidence="4">The sequence shown here is derived from an EMBL/GenBank/DDBJ whole genome shotgun (WGS) entry which is preliminary data.</text>
</comment>
<feature type="domain" description="Alpha/beta hydrolase fold-3" evidence="3">
    <location>
        <begin position="65"/>
        <end position="245"/>
    </location>
</feature>
<evidence type="ECO:0000313" key="4">
    <source>
        <dbReference type="EMBL" id="CAH2407967.1"/>
    </source>
</evidence>
<dbReference type="SUPFAM" id="SSF53474">
    <property type="entry name" value="alpha/beta-Hydrolases"/>
    <property type="match status" value="1"/>
</dbReference>
<gene>
    <name evidence="4" type="ORF">MES5069_640006</name>
</gene>
<reference evidence="4 5" key="1">
    <citation type="submission" date="2022-03" db="EMBL/GenBank/DDBJ databases">
        <authorList>
            <person name="Brunel B."/>
        </authorList>
    </citation>
    <scope>NUCLEOTIDE SEQUENCE [LARGE SCALE GENOMIC DNA]</scope>
    <source>
        <strain evidence="4">STM5069sample</strain>
    </source>
</reference>
<keyword evidence="2" id="KW-1133">Transmembrane helix</keyword>
<dbReference type="InterPro" id="IPR013094">
    <property type="entry name" value="AB_hydrolase_3"/>
</dbReference>
<keyword evidence="1" id="KW-0378">Hydrolase</keyword>
<dbReference type="Proteomes" id="UP001153050">
    <property type="component" value="Unassembled WGS sequence"/>
</dbReference>
<protein>
    <submittedName>
        <fullName evidence="4">Arylformamidase</fullName>
    </submittedName>
</protein>